<gene>
    <name evidence="3" type="ORF">GCM10009759_06060</name>
</gene>
<feature type="transmembrane region" description="Helical" evidence="2">
    <location>
        <begin position="58"/>
        <end position="76"/>
    </location>
</feature>
<dbReference type="RefSeq" id="WP_344550105.1">
    <property type="nucleotide sequence ID" value="NZ_BAAANS010000002.1"/>
</dbReference>
<dbReference type="Proteomes" id="UP001500897">
    <property type="component" value="Unassembled WGS sequence"/>
</dbReference>
<feature type="compositionally biased region" description="Low complexity" evidence="1">
    <location>
        <begin position="200"/>
        <end position="212"/>
    </location>
</feature>
<evidence type="ECO:0000256" key="2">
    <source>
        <dbReference type="SAM" id="Phobius"/>
    </source>
</evidence>
<comment type="caution">
    <text evidence="3">The sequence shown here is derived from an EMBL/GenBank/DDBJ whole genome shotgun (WGS) entry which is preliminary data.</text>
</comment>
<evidence type="ECO:0000256" key="1">
    <source>
        <dbReference type="SAM" id="MobiDB-lite"/>
    </source>
</evidence>
<dbReference type="EMBL" id="BAAANS010000002">
    <property type="protein sequence ID" value="GAA2085848.1"/>
    <property type="molecule type" value="Genomic_DNA"/>
</dbReference>
<reference evidence="3 4" key="1">
    <citation type="journal article" date="2019" name="Int. J. Syst. Evol. Microbiol.">
        <title>The Global Catalogue of Microorganisms (GCM) 10K type strain sequencing project: providing services to taxonomists for standard genome sequencing and annotation.</title>
        <authorList>
            <consortium name="The Broad Institute Genomics Platform"/>
            <consortium name="The Broad Institute Genome Sequencing Center for Infectious Disease"/>
            <person name="Wu L."/>
            <person name="Ma J."/>
        </authorList>
    </citation>
    <scope>NUCLEOTIDE SEQUENCE [LARGE SCALE GENOMIC DNA]</scope>
    <source>
        <strain evidence="3 4">JCM 14559</strain>
    </source>
</reference>
<organism evidence="3 4">
    <name type="scientific">Kitasatospora saccharophila</name>
    <dbReference type="NCBI Taxonomy" id="407973"/>
    <lineage>
        <taxon>Bacteria</taxon>
        <taxon>Bacillati</taxon>
        <taxon>Actinomycetota</taxon>
        <taxon>Actinomycetes</taxon>
        <taxon>Kitasatosporales</taxon>
        <taxon>Streptomycetaceae</taxon>
        <taxon>Kitasatospora</taxon>
    </lineage>
</organism>
<sequence>MSRSELPEVDEAEDRPAIGAVRLEAMFDGLRRDVALKVPAPESAEVVRRGARRRQRRRAGAVAGAGVLGVTALWTVTSVLPLRSAHGVAGVPVERSALPLPKASITLTFAPSPSLPPLPTASGWVLSALDSAEPEVRALALEAERLPKVTGWYGPWSPVPSGSPSASASVLVSVTPGASGSAGAGAHPADGGQAGGGRAGSPSGASGTASGTGLDGAFADGCVPGLVATAGAERTWGETYTDGGEAGTTAYQYVLEFSTSAVARSVGDRMLSGEDCRAEGWTVGERAAGVVALGLRQSSTAAEEVAVHVSGSMVAVMAVHRSGSGVTPESGASYPFRVAAAEFQGLGAPGATGSPGPSGAPSKSP</sequence>
<evidence type="ECO:0000313" key="4">
    <source>
        <dbReference type="Proteomes" id="UP001500897"/>
    </source>
</evidence>
<evidence type="ECO:0000313" key="3">
    <source>
        <dbReference type="EMBL" id="GAA2085848.1"/>
    </source>
</evidence>
<feature type="region of interest" description="Disordered" evidence="1">
    <location>
        <begin position="346"/>
        <end position="365"/>
    </location>
</feature>
<accession>A0ABN2W9W4</accession>
<feature type="compositionally biased region" description="Low complexity" evidence="1">
    <location>
        <begin position="349"/>
        <end position="365"/>
    </location>
</feature>
<protein>
    <submittedName>
        <fullName evidence="3">Uncharacterized protein</fullName>
    </submittedName>
</protein>
<keyword evidence="2" id="KW-0812">Transmembrane</keyword>
<feature type="compositionally biased region" description="Low complexity" evidence="1">
    <location>
        <begin position="179"/>
        <end position="191"/>
    </location>
</feature>
<feature type="region of interest" description="Disordered" evidence="1">
    <location>
        <begin position="179"/>
        <end position="212"/>
    </location>
</feature>
<keyword evidence="2" id="KW-0472">Membrane</keyword>
<proteinExistence type="predicted"/>
<keyword evidence="2" id="KW-1133">Transmembrane helix</keyword>
<keyword evidence="4" id="KW-1185">Reference proteome</keyword>
<name>A0ABN2W9W4_9ACTN</name>